<dbReference type="PANTHER" id="PTHR38108:SF1">
    <property type="entry name" value="UPF0319 PROTEIN YCCT"/>
    <property type="match status" value="1"/>
</dbReference>
<evidence type="ECO:0000256" key="3">
    <source>
        <dbReference type="SAM" id="SignalP"/>
    </source>
</evidence>
<feature type="chain" id="PRO_5008090123" evidence="3">
    <location>
        <begin position="22"/>
        <end position="225"/>
    </location>
</feature>
<gene>
    <name evidence="4" type="ORF">A3K86_12950</name>
</gene>
<name>A0A178K9C0_9GAMM</name>
<evidence type="ECO:0000313" key="5">
    <source>
        <dbReference type="Proteomes" id="UP000078503"/>
    </source>
</evidence>
<dbReference type="InterPro" id="IPR018635">
    <property type="entry name" value="UPF0319"/>
</dbReference>
<sequence>MKVKPLALAALLLPLAPSAMAEVTLEIPRGVQLLVVNEQDAGASMFGFDHQPQIQLPDGTNQIAFRIAKIVRESGSLKTKYKSTAVVARFDAMDATLKLDIPNIETLDQGRDYNRAPTFTITKNGKAIEVAHDNLNTGLDISPDFVSLVERYNKTNGIAATAYVAAPVAVAQTTAQPKVQKTVPTKKVAVSDSNADPAIMLRHWFEQADENTKKEFLSWAVTNIN</sequence>
<comment type="caution">
    <text evidence="4">The sequence shown here is derived from an EMBL/GenBank/DDBJ whole genome shotgun (WGS) entry which is preliminary data.</text>
</comment>
<protein>
    <submittedName>
        <fullName evidence="4">Uncharacterized protein</fullName>
    </submittedName>
</protein>
<feature type="signal peptide" evidence="3">
    <location>
        <begin position="1"/>
        <end position="21"/>
    </location>
</feature>
<dbReference type="RefSeq" id="WP_068331585.1">
    <property type="nucleotide sequence ID" value="NZ_LVHF01000027.1"/>
</dbReference>
<dbReference type="Proteomes" id="UP000078503">
    <property type="component" value="Unassembled WGS sequence"/>
</dbReference>
<reference evidence="4 5" key="1">
    <citation type="submission" date="2016-03" db="EMBL/GenBank/DDBJ databases">
        <title>Photobacterium proteolyticum sp. nov. a protease producing bacterium isolated from ocean sediments of Laizhou Bay.</title>
        <authorList>
            <person name="Li Y."/>
        </authorList>
    </citation>
    <scope>NUCLEOTIDE SEQUENCE [LARGE SCALE GENOMIC DNA]</scope>
    <source>
        <strain evidence="4 5">R-40508</strain>
    </source>
</reference>
<dbReference type="Pfam" id="PF09829">
    <property type="entry name" value="DUF2057"/>
    <property type="match status" value="1"/>
</dbReference>
<organism evidence="4 5">
    <name type="scientific">Photobacterium jeanii</name>
    <dbReference type="NCBI Taxonomy" id="858640"/>
    <lineage>
        <taxon>Bacteria</taxon>
        <taxon>Pseudomonadati</taxon>
        <taxon>Pseudomonadota</taxon>
        <taxon>Gammaproteobacteria</taxon>
        <taxon>Vibrionales</taxon>
        <taxon>Vibrionaceae</taxon>
        <taxon>Photobacterium</taxon>
    </lineage>
</organism>
<accession>A0A178K9C0</accession>
<evidence type="ECO:0000256" key="2">
    <source>
        <dbReference type="ARBA" id="ARBA00022729"/>
    </source>
</evidence>
<dbReference type="OrthoDB" id="7058190at2"/>
<proteinExistence type="inferred from homology"/>
<keyword evidence="5" id="KW-1185">Reference proteome</keyword>
<dbReference type="STRING" id="858640.A3K86_12950"/>
<dbReference type="PANTHER" id="PTHR38108">
    <property type="entry name" value="UPF0319 PROTEIN YCCT"/>
    <property type="match status" value="1"/>
</dbReference>
<comment type="similarity">
    <text evidence="1">Belongs to the UPF0319 family.</text>
</comment>
<evidence type="ECO:0000313" key="4">
    <source>
        <dbReference type="EMBL" id="OAN13931.1"/>
    </source>
</evidence>
<evidence type="ECO:0000256" key="1">
    <source>
        <dbReference type="ARBA" id="ARBA00008490"/>
    </source>
</evidence>
<keyword evidence="2 3" id="KW-0732">Signal</keyword>
<dbReference type="EMBL" id="LVHF01000027">
    <property type="protein sequence ID" value="OAN13931.1"/>
    <property type="molecule type" value="Genomic_DNA"/>
</dbReference>
<dbReference type="AlphaFoldDB" id="A0A178K9C0"/>